<name>A0ABN2VRV3_9ACTN</name>
<feature type="compositionally biased region" description="Polar residues" evidence="7">
    <location>
        <begin position="1"/>
        <end position="16"/>
    </location>
</feature>
<feature type="transmembrane region" description="Helical" evidence="6">
    <location>
        <begin position="199"/>
        <end position="219"/>
    </location>
</feature>
<organism evidence="9 10">
    <name type="scientific">Aeromicrobium halocynthiae</name>
    <dbReference type="NCBI Taxonomy" id="560557"/>
    <lineage>
        <taxon>Bacteria</taxon>
        <taxon>Bacillati</taxon>
        <taxon>Actinomycetota</taxon>
        <taxon>Actinomycetes</taxon>
        <taxon>Propionibacteriales</taxon>
        <taxon>Nocardioidaceae</taxon>
        <taxon>Aeromicrobium</taxon>
    </lineage>
</organism>
<feature type="domain" description="ABC transmembrane type-2" evidence="8">
    <location>
        <begin position="54"/>
        <end position="291"/>
    </location>
</feature>
<keyword evidence="5" id="KW-0046">Antibiotic resistance</keyword>
<evidence type="ECO:0000256" key="5">
    <source>
        <dbReference type="ARBA" id="ARBA00023251"/>
    </source>
</evidence>
<feature type="region of interest" description="Disordered" evidence="7">
    <location>
        <begin position="1"/>
        <end position="29"/>
    </location>
</feature>
<proteinExistence type="inferred from homology"/>
<keyword evidence="2 6" id="KW-0812">Transmembrane</keyword>
<evidence type="ECO:0000313" key="10">
    <source>
        <dbReference type="Proteomes" id="UP001501480"/>
    </source>
</evidence>
<feature type="transmembrane region" description="Helical" evidence="6">
    <location>
        <begin position="90"/>
        <end position="111"/>
    </location>
</feature>
<feature type="transmembrane region" description="Helical" evidence="6">
    <location>
        <begin position="266"/>
        <end position="285"/>
    </location>
</feature>
<comment type="similarity">
    <text evidence="6">Belongs to the ABC-2 integral membrane protein family.</text>
</comment>
<evidence type="ECO:0000256" key="3">
    <source>
        <dbReference type="ARBA" id="ARBA00022989"/>
    </source>
</evidence>
<dbReference type="Proteomes" id="UP001501480">
    <property type="component" value="Unassembled WGS sequence"/>
</dbReference>
<feature type="transmembrane region" description="Helical" evidence="6">
    <location>
        <begin position="141"/>
        <end position="160"/>
    </location>
</feature>
<dbReference type="InterPro" id="IPR047817">
    <property type="entry name" value="ABC2_TM_bact-type"/>
</dbReference>
<dbReference type="InterPro" id="IPR000412">
    <property type="entry name" value="ABC_2_transport"/>
</dbReference>
<keyword evidence="3 6" id="KW-1133">Transmembrane helix</keyword>
<dbReference type="RefSeq" id="WP_344323799.1">
    <property type="nucleotide sequence ID" value="NZ_BAAAPY010000001.1"/>
</dbReference>
<evidence type="ECO:0000259" key="8">
    <source>
        <dbReference type="PROSITE" id="PS51012"/>
    </source>
</evidence>
<dbReference type="PANTHER" id="PTHR43229:SF2">
    <property type="entry name" value="NODULATION PROTEIN J"/>
    <property type="match status" value="1"/>
</dbReference>
<evidence type="ECO:0000256" key="6">
    <source>
        <dbReference type="RuleBase" id="RU361157"/>
    </source>
</evidence>
<evidence type="ECO:0000256" key="4">
    <source>
        <dbReference type="ARBA" id="ARBA00023136"/>
    </source>
</evidence>
<sequence>MSVQPSTHGSNAGSTDRSSRGFVPDTTPGGLGRALSDGWVVAKRNVIKIKRVPEILVFVLISPIMFVLLFAFVFGGAISPGDGVNYREFLIGGIFAQTVVFGATFTGAGLAEDMQKGIIDRFRSLPMSQSAVLVGRTTSDIIYNVLSLIIMALTGLLVGWRAREGVLDMLAGFLLLLLFAYAVSWIMGYVGLLVPSVEVINNASFIVIMPLTFVSNAFVPTESFNSVLRPFVEWNPVSAVTQACRELFGNTGALDASAPWSLQNPVLYTLIWVALILVVFVPLSVRQYAISSAR</sequence>
<reference evidence="9 10" key="1">
    <citation type="journal article" date="2019" name="Int. J. Syst. Evol. Microbiol.">
        <title>The Global Catalogue of Microorganisms (GCM) 10K type strain sequencing project: providing services to taxonomists for standard genome sequencing and annotation.</title>
        <authorList>
            <consortium name="The Broad Institute Genomics Platform"/>
            <consortium name="The Broad Institute Genome Sequencing Center for Infectious Disease"/>
            <person name="Wu L."/>
            <person name="Ma J."/>
        </authorList>
    </citation>
    <scope>NUCLEOTIDE SEQUENCE [LARGE SCALE GENOMIC DNA]</scope>
    <source>
        <strain evidence="9 10">JCM 15749</strain>
    </source>
</reference>
<protein>
    <recommendedName>
        <fullName evidence="6">Transport permease protein</fullName>
    </recommendedName>
</protein>
<dbReference type="PANTHER" id="PTHR43229">
    <property type="entry name" value="NODULATION PROTEIN J"/>
    <property type="match status" value="1"/>
</dbReference>
<evidence type="ECO:0000256" key="1">
    <source>
        <dbReference type="ARBA" id="ARBA00004141"/>
    </source>
</evidence>
<dbReference type="Pfam" id="PF01061">
    <property type="entry name" value="ABC2_membrane"/>
    <property type="match status" value="1"/>
</dbReference>
<dbReference type="PIRSF" id="PIRSF006648">
    <property type="entry name" value="DrrB"/>
    <property type="match status" value="1"/>
</dbReference>
<feature type="transmembrane region" description="Helical" evidence="6">
    <location>
        <begin position="55"/>
        <end position="78"/>
    </location>
</feature>
<dbReference type="InterPro" id="IPR051784">
    <property type="entry name" value="Nod_factor_ABC_transporter"/>
</dbReference>
<accession>A0ABN2VRV3</accession>
<dbReference type="PROSITE" id="PS51012">
    <property type="entry name" value="ABC_TM2"/>
    <property type="match status" value="1"/>
</dbReference>
<gene>
    <name evidence="9" type="ORF">GCM10009821_04590</name>
</gene>
<keyword evidence="6" id="KW-1003">Cell membrane</keyword>
<keyword evidence="6" id="KW-0813">Transport</keyword>
<keyword evidence="10" id="KW-1185">Reference proteome</keyword>
<evidence type="ECO:0000313" key="9">
    <source>
        <dbReference type="EMBL" id="GAA2070505.1"/>
    </source>
</evidence>
<dbReference type="InterPro" id="IPR013525">
    <property type="entry name" value="ABC2_TM"/>
</dbReference>
<comment type="subcellular location">
    <subcellularLocation>
        <location evidence="6">Cell membrane</location>
        <topology evidence="6">Multi-pass membrane protein</topology>
    </subcellularLocation>
    <subcellularLocation>
        <location evidence="1">Membrane</location>
        <topology evidence="1">Multi-pass membrane protein</topology>
    </subcellularLocation>
</comment>
<dbReference type="EMBL" id="BAAAPY010000001">
    <property type="protein sequence ID" value="GAA2070505.1"/>
    <property type="molecule type" value="Genomic_DNA"/>
</dbReference>
<feature type="transmembrane region" description="Helical" evidence="6">
    <location>
        <begin position="172"/>
        <end position="192"/>
    </location>
</feature>
<comment type="caution">
    <text evidence="9">The sequence shown here is derived from an EMBL/GenBank/DDBJ whole genome shotgun (WGS) entry which is preliminary data.</text>
</comment>
<evidence type="ECO:0000256" key="7">
    <source>
        <dbReference type="SAM" id="MobiDB-lite"/>
    </source>
</evidence>
<evidence type="ECO:0000256" key="2">
    <source>
        <dbReference type="ARBA" id="ARBA00022692"/>
    </source>
</evidence>
<keyword evidence="4 6" id="KW-0472">Membrane</keyword>